<feature type="region of interest" description="Disordered" evidence="1">
    <location>
        <begin position="204"/>
        <end position="235"/>
    </location>
</feature>
<sequence>MPPTPRGTSLQSFSELLSVVAWDRLWHAAQGLSVRPDATIEYFRRHAGEAENSCKLRARGRIRPQYALPTGEPYAAGTGAAPSGSCRPPEKRRSIADLRAGRNSPCIHYSPIDFDRARSEASTMTVYDGKIGLVDRARRSVRTSSNADDDLLTVTPAAARVALANTMRMKKSMRPQIDRDGLHLSTGPEMTAAFGRAIAASSICSSSRDRVHAFSPSESSARDTSDEPPSRGSEL</sequence>
<accession>A0AAD7XDS9</accession>
<reference evidence="2" key="1">
    <citation type="submission" date="2022-11" db="EMBL/GenBank/DDBJ databases">
        <title>Genome Sequence of Cubamyces cubensis.</title>
        <authorList>
            <person name="Buettner E."/>
        </authorList>
    </citation>
    <scope>NUCLEOTIDE SEQUENCE</scope>
    <source>
        <strain evidence="2">MPL-01</strain>
    </source>
</reference>
<organism evidence="2 3">
    <name type="scientific">Trametes cubensis</name>
    <dbReference type="NCBI Taxonomy" id="1111947"/>
    <lineage>
        <taxon>Eukaryota</taxon>
        <taxon>Fungi</taxon>
        <taxon>Dikarya</taxon>
        <taxon>Basidiomycota</taxon>
        <taxon>Agaricomycotina</taxon>
        <taxon>Agaricomycetes</taxon>
        <taxon>Polyporales</taxon>
        <taxon>Polyporaceae</taxon>
        <taxon>Trametes</taxon>
    </lineage>
</organism>
<evidence type="ECO:0000313" key="2">
    <source>
        <dbReference type="EMBL" id="KAJ8489979.1"/>
    </source>
</evidence>
<comment type="caution">
    <text evidence="2">The sequence shown here is derived from an EMBL/GenBank/DDBJ whole genome shotgun (WGS) entry which is preliminary data.</text>
</comment>
<proteinExistence type="predicted"/>
<keyword evidence="3" id="KW-1185">Reference proteome</keyword>
<feature type="compositionally biased region" description="Basic and acidic residues" evidence="1">
    <location>
        <begin position="220"/>
        <end position="235"/>
    </location>
</feature>
<evidence type="ECO:0000313" key="3">
    <source>
        <dbReference type="Proteomes" id="UP001215151"/>
    </source>
</evidence>
<name>A0AAD7XDS9_9APHY</name>
<evidence type="ECO:0000256" key="1">
    <source>
        <dbReference type="SAM" id="MobiDB-lite"/>
    </source>
</evidence>
<protein>
    <submittedName>
        <fullName evidence="2">Uncharacterized protein</fullName>
    </submittedName>
</protein>
<feature type="region of interest" description="Disordered" evidence="1">
    <location>
        <begin position="67"/>
        <end position="92"/>
    </location>
</feature>
<dbReference type="EMBL" id="JAPEVG010000041">
    <property type="protein sequence ID" value="KAJ8489979.1"/>
    <property type="molecule type" value="Genomic_DNA"/>
</dbReference>
<dbReference type="AlphaFoldDB" id="A0AAD7XDS9"/>
<dbReference type="Proteomes" id="UP001215151">
    <property type="component" value="Unassembled WGS sequence"/>
</dbReference>
<gene>
    <name evidence="2" type="ORF">ONZ51_g2594</name>
</gene>